<evidence type="ECO:0000313" key="2">
    <source>
        <dbReference type="EMBL" id="MBD2499552.1"/>
    </source>
</evidence>
<comment type="caution">
    <text evidence="2">The sequence shown here is derived from an EMBL/GenBank/DDBJ whole genome shotgun (WGS) entry which is preliminary data.</text>
</comment>
<sequence length="173" mass="18716">MIRWLTLIPILFSILLMACSSQTTAKTPTDNASSPPAVVTSAGQTLPISAKATVPNGTVVELEVARTQEQQQMGLMYRPALPDNRGMLFPFSSPQPVTFWMKNVPVALDMVFLQNGVVQYIQAAAPPCANEPCPTYGPNVPIDTVIELRAGRAAELNLRTGDSIKIEFLNTSN</sequence>
<dbReference type="RefSeq" id="WP_190466617.1">
    <property type="nucleotide sequence ID" value="NZ_JACJSG010000003.1"/>
</dbReference>
<keyword evidence="3" id="KW-1185">Reference proteome</keyword>
<dbReference type="Proteomes" id="UP000661112">
    <property type="component" value="Unassembled WGS sequence"/>
</dbReference>
<proteinExistence type="predicted"/>
<dbReference type="EMBL" id="JACJSG010000003">
    <property type="protein sequence ID" value="MBD2499552.1"/>
    <property type="molecule type" value="Genomic_DNA"/>
</dbReference>
<dbReference type="Gene3D" id="2.60.120.1140">
    <property type="entry name" value="Protein of unknown function DUF192"/>
    <property type="match status" value="1"/>
</dbReference>
<dbReference type="PANTHER" id="PTHR37953:SF1">
    <property type="entry name" value="UPF0127 PROTEIN MJ1496"/>
    <property type="match status" value="1"/>
</dbReference>
<keyword evidence="1" id="KW-0732">Signal</keyword>
<evidence type="ECO:0000313" key="3">
    <source>
        <dbReference type="Proteomes" id="UP000661112"/>
    </source>
</evidence>
<feature type="signal peptide" evidence="1">
    <location>
        <begin position="1"/>
        <end position="25"/>
    </location>
</feature>
<protein>
    <submittedName>
        <fullName evidence="2">DUF192 domain-containing protein</fullName>
    </submittedName>
</protein>
<dbReference type="PANTHER" id="PTHR37953">
    <property type="entry name" value="UPF0127 PROTEIN MJ1496"/>
    <property type="match status" value="1"/>
</dbReference>
<reference evidence="2 3" key="1">
    <citation type="journal article" date="2020" name="ISME J.">
        <title>Comparative genomics reveals insights into cyanobacterial evolution and habitat adaptation.</title>
        <authorList>
            <person name="Chen M.Y."/>
            <person name="Teng W.K."/>
            <person name="Zhao L."/>
            <person name="Hu C.X."/>
            <person name="Zhou Y.K."/>
            <person name="Han B.P."/>
            <person name="Song L.R."/>
            <person name="Shu W.S."/>
        </authorList>
    </citation>
    <scope>NUCLEOTIDE SEQUENCE [LARGE SCALE GENOMIC DNA]</scope>
    <source>
        <strain evidence="2 3">FACHB-119</strain>
    </source>
</reference>
<dbReference type="InterPro" id="IPR038695">
    <property type="entry name" value="Saro_0823-like_sf"/>
</dbReference>
<name>A0ABR8CZP9_9NOST</name>
<dbReference type="InterPro" id="IPR003795">
    <property type="entry name" value="DUF192"/>
</dbReference>
<dbReference type="Pfam" id="PF02643">
    <property type="entry name" value="DUF192"/>
    <property type="match status" value="1"/>
</dbReference>
<evidence type="ECO:0000256" key="1">
    <source>
        <dbReference type="SAM" id="SignalP"/>
    </source>
</evidence>
<organism evidence="2 3">
    <name type="scientific">Anabaena azotica FACHB-119</name>
    <dbReference type="NCBI Taxonomy" id="947527"/>
    <lineage>
        <taxon>Bacteria</taxon>
        <taxon>Bacillati</taxon>
        <taxon>Cyanobacteriota</taxon>
        <taxon>Cyanophyceae</taxon>
        <taxon>Nostocales</taxon>
        <taxon>Nostocaceae</taxon>
        <taxon>Anabaena</taxon>
        <taxon>Anabaena azotica</taxon>
    </lineage>
</organism>
<feature type="chain" id="PRO_5045793115" evidence="1">
    <location>
        <begin position="26"/>
        <end position="173"/>
    </location>
</feature>
<accession>A0ABR8CZP9</accession>
<gene>
    <name evidence="2" type="ORF">H6G83_02780</name>
</gene>
<dbReference type="PROSITE" id="PS51257">
    <property type="entry name" value="PROKAR_LIPOPROTEIN"/>
    <property type="match status" value="1"/>
</dbReference>